<dbReference type="GO" id="GO:0000958">
    <property type="term" value="P:mitochondrial mRNA catabolic process"/>
    <property type="evidence" value="ECO:0007669"/>
    <property type="project" value="TreeGrafter"/>
</dbReference>
<dbReference type="PANTHER" id="PTHR11252:SF0">
    <property type="entry name" value="POLYRIBONUCLEOTIDE NUCLEOTIDYLTRANSFERASE 1, MITOCHONDRIAL"/>
    <property type="match status" value="1"/>
</dbReference>
<dbReference type="SUPFAM" id="SSF50249">
    <property type="entry name" value="Nucleic acid-binding proteins"/>
    <property type="match status" value="1"/>
</dbReference>
<dbReference type="GO" id="GO:0000175">
    <property type="term" value="F:3'-5'-RNA exonuclease activity"/>
    <property type="evidence" value="ECO:0007669"/>
    <property type="project" value="TreeGrafter"/>
</dbReference>
<dbReference type="EnsemblMetazoa" id="CJA12933.1">
    <property type="protein sequence ID" value="CJA12933.1"/>
    <property type="gene ID" value="WBGene00132137"/>
</dbReference>
<dbReference type="GO" id="GO:0005829">
    <property type="term" value="C:cytosol"/>
    <property type="evidence" value="ECO:0007669"/>
    <property type="project" value="TreeGrafter"/>
</dbReference>
<organism evidence="2 3">
    <name type="scientific">Caenorhabditis japonica</name>
    <dbReference type="NCBI Taxonomy" id="281687"/>
    <lineage>
        <taxon>Eukaryota</taxon>
        <taxon>Metazoa</taxon>
        <taxon>Ecdysozoa</taxon>
        <taxon>Nematoda</taxon>
        <taxon>Chromadorea</taxon>
        <taxon>Rhabditida</taxon>
        <taxon>Rhabditina</taxon>
        <taxon>Rhabditomorpha</taxon>
        <taxon>Rhabditoidea</taxon>
        <taxon>Rhabditidae</taxon>
        <taxon>Peloderinae</taxon>
        <taxon>Caenorhabditis</taxon>
    </lineage>
</organism>
<name>A0A8R1I1U6_CAEJA</name>
<dbReference type="PROSITE" id="PS50126">
    <property type="entry name" value="S1"/>
    <property type="match status" value="1"/>
</dbReference>
<dbReference type="InterPro" id="IPR003029">
    <property type="entry name" value="S1_domain"/>
</dbReference>
<dbReference type="GO" id="GO:0005739">
    <property type="term" value="C:mitochondrion"/>
    <property type="evidence" value="ECO:0007669"/>
    <property type="project" value="TreeGrafter"/>
</dbReference>
<accession>A0A8R1I1U6</accession>
<keyword evidence="3" id="KW-1185">Reference proteome</keyword>
<evidence type="ECO:0000313" key="2">
    <source>
        <dbReference type="EnsemblMetazoa" id="CJA12933.1"/>
    </source>
</evidence>
<evidence type="ECO:0000313" key="3">
    <source>
        <dbReference type="Proteomes" id="UP000005237"/>
    </source>
</evidence>
<dbReference type="GO" id="GO:0000965">
    <property type="term" value="P:mitochondrial RNA 3'-end processing"/>
    <property type="evidence" value="ECO:0007669"/>
    <property type="project" value="TreeGrafter"/>
</dbReference>
<proteinExistence type="predicted"/>
<dbReference type="PANTHER" id="PTHR11252">
    <property type="entry name" value="POLYRIBONUCLEOTIDE NUCLEOTIDYLTRANSFERASE"/>
    <property type="match status" value="1"/>
</dbReference>
<evidence type="ECO:0000259" key="1">
    <source>
        <dbReference type="PROSITE" id="PS50126"/>
    </source>
</evidence>
<reference evidence="2" key="2">
    <citation type="submission" date="2022-06" db="UniProtKB">
        <authorList>
            <consortium name="EnsemblMetazoa"/>
        </authorList>
    </citation>
    <scope>IDENTIFICATION</scope>
    <source>
        <strain evidence="2">DF5081</strain>
    </source>
</reference>
<dbReference type="AlphaFoldDB" id="A0A8R1I1U6"/>
<dbReference type="GO" id="GO:0003723">
    <property type="term" value="F:RNA binding"/>
    <property type="evidence" value="ECO:0007669"/>
    <property type="project" value="InterPro"/>
</dbReference>
<dbReference type="Proteomes" id="UP000005237">
    <property type="component" value="Unassembled WGS sequence"/>
</dbReference>
<feature type="domain" description="S1 motif" evidence="1">
    <location>
        <begin position="26"/>
        <end position="97"/>
    </location>
</feature>
<dbReference type="GO" id="GO:0004654">
    <property type="term" value="F:polyribonucleotide nucleotidyltransferase activity"/>
    <property type="evidence" value="ECO:0007669"/>
    <property type="project" value="InterPro"/>
</dbReference>
<sequence>MLFTFGLDFRTDLILETNSSLDFAFGSIVQAIIVEIIERGVYVNLPGSSKRIFMSNNHLSLQPVRHPDALGLKLGDKISVHWFGRDEHTGNIRLSRKTLTSAKVPAVQNRK</sequence>
<protein>
    <submittedName>
        <fullName evidence="2">S1 motif domain-containing protein</fullName>
    </submittedName>
</protein>
<dbReference type="Gene3D" id="2.40.50.140">
    <property type="entry name" value="Nucleic acid-binding proteins"/>
    <property type="match status" value="1"/>
</dbReference>
<dbReference type="InterPro" id="IPR012162">
    <property type="entry name" value="PNPase"/>
</dbReference>
<dbReference type="InterPro" id="IPR012340">
    <property type="entry name" value="NA-bd_OB-fold"/>
</dbReference>
<reference evidence="3" key="1">
    <citation type="submission" date="2010-08" db="EMBL/GenBank/DDBJ databases">
        <authorList>
            <consortium name="Caenorhabditis japonica Sequencing Consortium"/>
            <person name="Wilson R.K."/>
        </authorList>
    </citation>
    <scope>NUCLEOTIDE SEQUENCE [LARGE SCALE GENOMIC DNA]</scope>
    <source>
        <strain evidence="3">DF5081</strain>
    </source>
</reference>